<dbReference type="AlphaFoldDB" id="A0AAV5JYU6"/>
<accession>A0AAV5JYU6</accession>
<dbReference type="Proteomes" id="UP001054252">
    <property type="component" value="Unassembled WGS sequence"/>
</dbReference>
<comment type="caution">
    <text evidence="1">The sequence shown here is derived from an EMBL/GenBank/DDBJ whole genome shotgun (WGS) entry which is preliminary data.</text>
</comment>
<proteinExistence type="predicted"/>
<sequence length="66" mass="7286">MANVGYVTSCYHGDMCIKGTKHGMVAVSSHHHHYNHRNMTCCYLDRPPPWAPAQPPACCTSPCSRA</sequence>
<protein>
    <submittedName>
        <fullName evidence="1">Uncharacterized protein</fullName>
    </submittedName>
</protein>
<gene>
    <name evidence="1" type="ORF">SLEP1_g30045</name>
</gene>
<organism evidence="1 2">
    <name type="scientific">Rubroshorea leprosula</name>
    <dbReference type="NCBI Taxonomy" id="152421"/>
    <lineage>
        <taxon>Eukaryota</taxon>
        <taxon>Viridiplantae</taxon>
        <taxon>Streptophyta</taxon>
        <taxon>Embryophyta</taxon>
        <taxon>Tracheophyta</taxon>
        <taxon>Spermatophyta</taxon>
        <taxon>Magnoliopsida</taxon>
        <taxon>eudicotyledons</taxon>
        <taxon>Gunneridae</taxon>
        <taxon>Pentapetalae</taxon>
        <taxon>rosids</taxon>
        <taxon>malvids</taxon>
        <taxon>Malvales</taxon>
        <taxon>Dipterocarpaceae</taxon>
        <taxon>Rubroshorea</taxon>
    </lineage>
</organism>
<reference evidence="1 2" key="1">
    <citation type="journal article" date="2021" name="Commun. Biol.">
        <title>The genome of Shorea leprosula (Dipterocarpaceae) highlights the ecological relevance of drought in aseasonal tropical rainforests.</title>
        <authorList>
            <person name="Ng K.K.S."/>
            <person name="Kobayashi M.J."/>
            <person name="Fawcett J.A."/>
            <person name="Hatakeyama M."/>
            <person name="Paape T."/>
            <person name="Ng C.H."/>
            <person name="Ang C.C."/>
            <person name="Tnah L.H."/>
            <person name="Lee C.T."/>
            <person name="Nishiyama T."/>
            <person name="Sese J."/>
            <person name="O'Brien M.J."/>
            <person name="Copetti D."/>
            <person name="Mohd Noor M.I."/>
            <person name="Ong R.C."/>
            <person name="Putra M."/>
            <person name="Sireger I.Z."/>
            <person name="Indrioko S."/>
            <person name="Kosugi Y."/>
            <person name="Izuno A."/>
            <person name="Isagi Y."/>
            <person name="Lee S.L."/>
            <person name="Shimizu K.K."/>
        </authorList>
    </citation>
    <scope>NUCLEOTIDE SEQUENCE [LARGE SCALE GENOMIC DNA]</scope>
    <source>
        <strain evidence="1">214</strain>
    </source>
</reference>
<dbReference type="EMBL" id="BPVZ01000053">
    <property type="protein sequence ID" value="GKV19834.1"/>
    <property type="molecule type" value="Genomic_DNA"/>
</dbReference>
<keyword evidence="2" id="KW-1185">Reference proteome</keyword>
<evidence type="ECO:0000313" key="1">
    <source>
        <dbReference type="EMBL" id="GKV19834.1"/>
    </source>
</evidence>
<name>A0AAV5JYU6_9ROSI</name>
<evidence type="ECO:0000313" key="2">
    <source>
        <dbReference type="Proteomes" id="UP001054252"/>
    </source>
</evidence>